<dbReference type="Proteomes" id="UP000887574">
    <property type="component" value="Unplaced"/>
</dbReference>
<dbReference type="SUPFAM" id="SSF47672">
    <property type="entry name" value="Transferrin receptor-like dimerisation domain"/>
    <property type="match status" value="1"/>
</dbReference>
<dbReference type="Gene3D" id="1.20.930.40">
    <property type="entry name" value="Transferrin receptor-like, dimerisation domain"/>
    <property type="match status" value="1"/>
</dbReference>
<reference evidence="2" key="1">
    <citation type="submission" date="2022-11" db="UniProtKB">
        <authorList>
            <consortium name="WormBaseParasite"/>
        </authorList>
    </citation>
    <scope>IDENTIFICATION</scope>
</reference>
<name>A0A915CLN9_9BILA</name>
<organism evidence="1 2">
    <name type="scientific">Ditylenchus dipsaci</name>
    <dbReference type="NCBI Taxonomy" id="166011"/>
    <lineage>
        <taxon>Eukaryota</taxon>
        <taxon>Metazoa</taxon>
        <taxon>Ecdysozoa</taxon>
        <taxon>Nematoda</taxon>
        <taxon>Chromadorea</taxon>
        <taxon>Rhabditida</taxon>
        <taxon>Tylenchina</taxon>
        <taxon>Tylenchomorpha</taxon>
        <taxon>Sphaerularioidea</taxon>
        <taxon>Anguinidae</taxon>
        <taxon>Anguininae</taxon>
        <taxon>Ditylenchus</taxon>
    </lineage>
</organism>
<evidence type="ECO:0000313" key="2">
    <source>
        <dbReference type="WBParaSite" id="jg1029"/>
    </source>
</evidence>
<sequence>MFVKGMKGGPAKRHVLFSLCGEDTYAGVVMAAVYNEITNVENAQTGEEKAKAGRNLAIEISIVQYSVQCAVNTLNTSI</sequence>
<proteinExistence type="predicted"/>
<accession>A0A915CLN9</accession>
<protein>
    <submittedName>
        <fullName evidence="2">Uncharacterized protein</fullName>
    </submittedName>
</protein>
<dbReference type="AlphaFoldDB" id="A0A915CLN9"/>
<dbReference type="InterPro" id="IPR036757">
    <property type="entry name" value="TFR-like_dimer_dom_sf"/>
</dbReference>
<keyword evidence="1" id="KW-1185">Reference proteome</keyword>
<evidence type="ECO:0000313" key="1">
    <source>
        <dbReference type="Proteomes" id="UP000887574"/>
    </source>
</evidence>
<dbReference type="WBParaSite" id="jg1029">
    <property type="protein sequence ID" value="jg1029"/>
    <property type="gene ID" value="jg1029"/>
</dbReference>